<protein>
    <recommendedName>
        <fullName evidence="4 8">2-(3-amino-3-carboxypropyl)histidine synthase subunit 2</fullName>
    </recommendedName>
</protein>
<dbReference type="NCBIfam" id="TIGR00272">
    <property type="entry name" value="DPH2"/>
    <property type="match status" value="1"/>
</dbReference>
<dbReference type="InterPro" id="IPR010014">
    <property type="entry name" value="DHP2"/>
</dbReference>
<dbReference type="GO" id="GO:0046872">
    <property type="term" value="F:metal ion binding"/>
    <property type="evidence" value="ECO:0007669"/>
    <property type="project" value="UniProtKB-KW"/>
</dbReference>
<evidence type="ECO:0000256" key="3">
    <source>
        <dbReference type="ARBA" id="ARBA00006179"/>
    </source>
</evidence>
<dbReference type="VEuPathDB" id="FungiDB:H257_03029"/>
<sequence length="531" mass="57316">MLKLSNRNTSFRAWTNLRATTMASTGFAVDDGSRIMQQSVHIHAPSDDMASSALAVKATRPDVVTYYSIHKTVEHIQAYGFRRIALQFPDAMLPDAIQVQFQLRAALAALEHPIERIFVLGDTSYGSCCVDEVAAHHLLADCIVHYGRACLSPTSVLPVIYVFGNVPCNAAAIAAGFNDLLATTDTSATHVVLYEPCYEHQATAVASSLALSYPDRDFLCSTMRTMYHPGDAASDVAASSTVIGGLAIPLPPSQTFSASTVLLYVGKESPHLTNILLRAGDTPCLSYDPQTDVARREGTSINRTLNRRYFLVQKAKEAQIIGILMGTLGVANCLDVVQSLQALIAKSGRKSYTFVVGKINVPKLSNFAEIDAFCLVACAENSLLDSTEFFKPIVTPYELHLALTHGDSEWTGQYKADFQEVLPSLVTAVNEMDDEGEAPDEPYFSLVTGKYHQAKGQRDGGGGSDDSDHDGDNCTALVSKAGTQQLTTFRSEAGEFLATRDYRGLDPRVGETAPHAAVQGSSGIARGYTHE</sequence>
<dbReference type="RefSeq" id="XP_009825230.1">
    <property type="nucleotide sequence ID" value="XM_009826928.1"/>
</dbReference>
<dbReference type="PANTHER" id="PTHR10762:SF2">
    <property type="entry name" value="2-(3-AMINO-3-CARBOXYPROPYL)HISTIDINE SYNTHASE SUBUNIT 2"/>
    <property type="match status" value="1"/>
</dbReference>
<dbReference type="EMBL" id="KI913118">
    <property type="protein sequence ID" value="ETV85212.1"/>
    <property type="molecule type" value="Genomic_DNA"/>
</dbReference>
<comment type="function">
    <text evidence="8">Required for the first step of diphthamide biosynthesis, a post-translational modification of histidine which occurs in elongation factor 2. DPH1 and DPH2 transfer a 3-amino-3-carboxypropyl (ACP) group from S-adenosyl-L-methionine (SAM) to a histidine residue, the reaction is assisted by a reduction system comprising DPH3 and a NADH-dependent reductase. Facilitates the reduction of the catalytic iron-sulfur cluster found in the DPH1 subunit.</text>
</comment>
<feature type="region of interest" description="Disordered" evidence="9">
    <location>
        <begin position="512"/>
        <end position="531"/>
    </location>
</feature>
<dbReference type="SFLD" id="SFLDS00032">
    <property type="entry name" value="Radical_SAM_3-amino-3-carboxyp"/>
    <property type="match status" value="1"/>
</dbReference>
<dbReference type="InterPro" id="IPR042263">
    <property type="entry name" value="DPH1/DPH2_1"/>
</dbReference>
<evidence type="ECO:0000256" key="7">
    <source>
        <dbReference type="ARBA" id="ARBA00023014"/>
    </source>
</evidence>
<dbReference type="GO" id="GO:0051536">
    <property type="term" value="F:iron-sulfur cluster binding"/>
    <property type="evidence" value="ECO:0007669"/>
    <property type="project" value="UniProtKB-KW"/>
</dbReference>
<dbReference type="FunFam" id="3.40.50.11840:FF:000002">
    <property type="entry name" value="2-(3-amino-3-carboxypropyl)histidine synthase subunit 2"/>
    <property type="match status" value="1"/>
</dbReference>
<evidence type="ECO:0000256" key="6">
    <source>
        <dbReference type="ARBA" id="ARBA00023004"/>
    </source>
</evidence>
<dbReference type="GO" id="GO:0090560">
    <property type="term" value="F:2-(3-amino-3-carboxypropyl)histidine synthase activity"/>
    <property type="evidence" value="ECO:0007669"/>
    <property type="project" value="InterPro"/>
</dbReference>
<organism evidence="10">
    <name type="scientific">Aphanomyces astaci</name>
    <name type="common">Crayfish plague agent</name>
    <dbReference type="NCBI Taxonomy" id="112090"/>
    <lineage>
        <taxon>Eukaryota</taxon>
        <taxon>Sar</taxon>
        <taxon>Stramenopiles</taxon>
        <taxon>Oomycota</taxon>
        <taxon>Saprolegniomycetes</taxon>
        <taxon>Saprolegniales</taxon>
        <taxon>Verrucalvaceae</taxon>
        <taxon>Aphanomyces</taxon>
    </lineage>
</organism>
<evidence type="ECO:0000256" key="2">
    <source>
        <dbReference type="ARBA" id="ARBA00005156"/>
    </source>
</evidence>
<gene>
    <name evidence="10" type="ORF">H257_03029</name>
</gene>
<dbReference type="SFLD" id="SFLDG01121">
    <property type="entry name" value="Diphthamide_biosynthesis"/>
    <property type="match status" value="1"/>
</dbReference>
<name>W4GZY1_APHAT</name>
<dbReference type="SFLD" id="SFLDF00408">
    <property type="entry name" value="Diphthamide_biosynthesis_famil"/>
    <property type="match status" value="1"/>
</dbReference>
<evidence type="ECO:0000256" key="1">
    <source>
        <dbReference type="ARBA" id="ARBA00001966"/>
    </source>
</evidence>
<proteinExistence type="inferred from homology"/>
<keyword evidence="5 8" id="KW-0479">Metal-binding</keyword>
<dbReference type="OrthoDB" id="449241at2759"/>
<dbReference type="PANTHER" id="PTHR10762">
    <property type="entry name" value="DIPHTHAMIDE BIOSYNTHESIS PROTEIN"/>
    <property type="match status" value="1"/>
</dbReference>
<dbReference type="InterPro" id="IPR042265">
    <property type="entry name" value="DPH1/DPH2_3"/>
</dbReference>
<comment type="pathway">
    <text evidence="2 8">Protein modification; peptidyl-diphthamide biosynthesis.</text>
</comment>
<evidence type="ECO:0000256" key="9">
    <source>
        <dbReference type="SAM" id="MobiDB-lite"/>
    </source>
</evidence>
<evidence type="ECO:0000256" key="4">
    <source>
        <dbReference type="ARBA" id="ARBA00021914"/>
    </source>
</evidence>
<feature type="region of interest" description="Disordered" evidence="9">
    <location>
        <begin position="454"/>
        <end position="473"/>
    </location>
</feature>
<dbReference type="InterPro" id="IPR016435">
    <property type="entry name" value="DPH1/DPH2"/>
</dbReference>
<dbReference type="Pfam" id="PF01866">
    <property type="entry name" value="Diphthamide_syn"/>
    <property type="match status" value="1"/>
</dbReference>
<dbReference type="UniPathway" id="UPA00559"/>
<comment type="cofactor">
    <cofactor evidence="1">
        <name>[4Fe-4S] cluster</name>
        <dbReference type="ChEBI" id="CHEBI:49883"/>
    </cofactor>
</comment>
<comment type="similarity">
    <text evidence="3 8">Belongs to the DPH1/DPH2 family. DPH2 subfamily.</text>
</comment>
<accession>W4GZY1</accession>
<dbReference type="GeneID" id="20805025"/>
<dbReference type="Gene3D" id="3.40.50.11860">
    <property type="entry name" value="Diphthamide synthesis DPH1/DPH2 domain 3"/>
    <property type="match status" value="1"/>
</dbReference>
<dbReference type="STRING" id="112090.W4GZY1"/>
<reference evidence="10" key="1">
    <citation type="submission" date="2013-12" db="EMBL/GenBank/DDBJ databases">
        <title>The Genome Sequence of Aphanomyces astaci APO3.</title>
        <authorList>
            <consortium name="The Broad Institute Genomics Platform"/>
            <person name="Russ C."/>
            <person name="Tyler B."/>
            <person name="van West P."/>
            <person name="Dieguez-Uribeondo J."/>
            <person name="Young S.K."/>
            <person name="Zeng Q."/>
            <person name="Gargeya S."/>
            <person name="Fitzgerald M."/>
            <person name="Abouelleil A."/>
            <person name="Alvarado L."/>
            <person name="Chapman S.B."/>
            <person name="Gainer-Dewar J."/>
            <person name="Goldberg J."/>
            <person name="Griggs A."/>
            <person name="Gujja S."/>
            <person name="Hansen M."/>
            <person name="Howarth C."/>
            <person name="Imamovic A."/>
            <person name="Ireland A."/>
            <person name="Larimer J."/>
            <person name="McCowan C."/>
            <person name="Murphy C."/>
            <person name="Pearson M."/>
            <person name="Poon T.W."/>
            <person name="Priest M."/>
            <person name="Roberts A."/>
            <person name="Saif S."/>
            <person name="Shea T."/>
            <person name="Sykes S."/>
            <person name="Wortman J."/>
            <person name="Nusbaum C."/>
            <person name="Birren B."/>
        </authorList>
    </citation>
    <scope>NUCLEOTIDE SEQUENCE [LARGE SCALE GENOMIC DNA]</scope>
    <source>
        <strain evidence="10">APO3</strain>
    </source>
</reference>
<dbReference type="GO" id="GO:0017183">
    <property type="term" value="P:protein histidyl modification to diphthamide"/>
    <property type="evidence" value="ECO:0007669"/>
    <property type="project" value="UniProtKB-UniPathway"/>
</dbReference>
<dbReference type="NCBIfam" id="TIGR00322">
    <property type="entry name" value="diphth2_R"/>
    <property type="match status" value="1"/>
</dbReference>
<keyword evidence="6 8" id="KW-0408">Iron</keyword>
<evidence type="ECO:0000256" key="8">
    <source>
        <dbReference type="RuleBase" id="RU364133"/>
    </source>
</evidence>
<dbReference type="FunFam" id="3.40.50.11860:FF:000001">
    <property type="entry name" value="2-(3-amino-3-carboxypropyl)histidine synthase subunit 2"/>
    <property type="match status" value="1"/>
</dbReference>
<evidence type="ECO:0000313" key="10">
    <source>
        <dbReference type="EMBL" id="ETV85212.1"/>
    </source>
</evidence>
<dbReference type="AlphaFoldDB" id="W4GZY1"/>
<dbReference type="Gene3D" id="3.40.50.11840">
    <property type="entry name" value="Diphthamide synthesis DPH1/DPH2 domain 1"/>
    <property type="match status" value="1"/>
</dbReference>
<evidence type="ECO:0000256" key="5">
    <source>
        <dbReference type="ARBA" id="ARBA00022723"/>
    </source>
</evidence>
<keyword evidence="7 8" id="KW-0411">Iron-sulfur</keyword>